<protein>
    <submittedName>
        <fullName evidence="1">Uncharacterized protein</fullName>
    </submittedName>
</protein>
<evidence type="ECO:0000313" key="1">
    <source>
        <dbReference type="EMBL" id="EFO14717.1"/>
    </source>
</evidence>
<dbReference type="InParanoid" id="A0A1S0TIP5"/>
<dbReference type="EMBL" id="JH712307">
    <property type="protein sequence ID" value="EFO14717.1"/>
    <property type="molecule type" value="Genomic_DNA"/>
</dbReference>
<dbReference type="RefSeq" id="XP_003149351.1">
    <property type="nucleotide sequence ID" value="XM_003149303.1"/>
</dbReference>
<organism evidence="1">
    <name type="scientific">Loa loa</name>
    <name type="common">Eye worm</name>
    <name type="synonym">Filaria loa</name>
    <dbReference type="NCBI Taxonomy" id="7209"/>
    <lineage>
        <taxon>Eukaryota</taxon>
        <taxon>Metazoa</taxon>
        <taxon>Ecdysozoa</taxon>
        <taxon>Nematoda</taxon>
        <taxon>Chromadorea</taxon>
        <taxon>Rhabditida</taxon>
        <taxon>Spirurina</taxon>
        <taxon>Spiruromorpha</taxon>
        <taxon>Filarioidea</taxon>
        <taxon>Onchocercidae</taxon>
        <taxon>Loa</taxon>
    </lineage>
</organism>
<accession>A0A1S0TIP5</accession>
<name>A0A1S0TIP5_LOALO</name>
<dbReference type="AlphaFoldDB" id="A0A1S0TIP5"/>
<gene>
    <name evidence="1" type="ORF">LOAG_13797</name>
</gene>
<dbReference type="KEGG" id="loa:LOAG_13797"/>
<dbReference type="CTD" id="9951273"/>
<dbReference type="GeneID" id="9951273"/>
<sequence length="102" mass="11518">MTELEKKKRKCFVPGCTIVTYVLSRNTDEMIRHPCLPCTSSFLIYSLFDNEHSRLEGAERERGLKGSYAAGASDLGDSCDWLHPGTTMCCRMICYKQAKKST</sequence>
<reference evidence="1" key="1">
    <citation type="submission" date="2012-04" db="EMBL/GenBank/DDBJ databases">
        <title>The Genome Sequence of Loa loa.</title>
        <authorList>
            <consortium name="The Broad Institute Genome Sequencing Platform"/>
            <consortium name="Broad Institute Genome Sequencing Center for Infectious Disease"/>
            <person name="Nutman T.B."/>
            <person name="Fink D.L."/>
            <person name="Russ C."/>
            <person name="Young S."/>
            <person name="Zeng Q."/>
            <person name="Gargeya S."/>
            <person name="Alvarado L."/>
            <person name="Berlin A."/>
            <person name="Chapman S.B."/>
            <person name="Chen Z."/>
            <person name="Freedman E."/>
            <person name="Gellesch M."/>
            <person name="Goldberg J."/>
            <person name="Griggs A."/>
            <person name="Gujja S."/>
            <person name="Heilman E.R."/>
            <person name="Heiman D."/>
            <person name="Howarth C."/>
            <person name="Mehta T."/>
            <person name="Neiman D."/>
            <person name="Pearson M."/>
            <person name="Roberts A."/>
            <person name="Saif S."/>
            <person name="Shea T."/>
            <person name="Shenoy N."/>
            <person name="Sisk P."/>
            <person name="Stolte C."/>
            <person name="Sykes S."/>
            <person name="White J."/>
            <person name="Yandava C."/>
            <person name="Haas B."/>
            <person name="Henn M.R."/>
            <person name="Nusbaum C."/>
            <person name="Birren B."/>
        </authorList>
    </citation>
    <scope>NUCLEOTIDE SEQUENCE [LARGE SCALE GENOMIC DNA]</scope>
</reference>
<proteinExistence type="predicted"/>